<dbReference type="Proteomes" id="UP000663181">
    <property type="component" value="Chromosome"/>
</dbReference>
<feature type="transmembrane region" description="Helical" evidence="1">
    <location>
        <begin position="12"/>
        <end position="32"/>
    </location>
</feature>
<reference evidence="2 3" key="1">
    <citation type="submission" date="2020-10" db="EMBL/GenBank/DDBJ databases">
        <title>Phylogeny of dyella-like bacteria.</title>
        <authorList>
            <person name="Fu J."/>
        </authorList>
    </citation>
    <scope>NUCLEOTIDE SEQUENCE [LARGE SCALE GENOMIC DNA]</scope>
    <source>
        <strain evidence="2 3">DHOB09</strain>
    </source>
</reference>
<protein>
    <submittedName>
        <fullName evidence="2">Prepilin-type N-terminal cleavage/methylation domain-containing protein</fullName>
    </submittedName>
</protein>
<dbReference type="EMBL" id="CP064030">
    <property type="protein sequence ID" value="QRN52755.1"/>
    <property type="molecule type" value="Genomic_DNA"/>
</dbReference>
<dbReference type="InterPro" id="IPR012902">
    <property type="entry name" value="N_methyl_site"/>
</dbReference>
<evidence type="ECO:0000256" key="1">
    <source>
        <dbReference type="SAM" id="Phobius"/>
    </source>
</evidence>
<keyword evidence="1" id="KW-0472">Membrane</keyword>
<name>A0ABX7GR82_9GAMM</name>
<gene>
    <name evidence="2" type="ORF">ISN74_15045</name>
</gene>
<evidence type="ECO:0000313" key="2">
    <source>
        <dbReference type="EMBL" id="QRN52755.1"/>
    </source>
</evidence>
<dbReference type="NCBIfam" id="TIGR02532">
    <property type="entry name" value="IV_pilin_GFxxxE"/>
    <property type="match status" value="1"/>
</dbReference>
<keyword evidence="1" id="KW-0812">Transmembrane</keyword>
<dbReference type="InterPro" id="IPR045584">
    <property type="entry name" value="Pilin-like"/>
</dbReference>
<dbReference type="Gene3D" id="3.30.700.10">
    <property type="entry name" value="Glycoprotein, Type 4 Pilin"/>
    <property type="match status" value="1"/>
</dbReference>
<keyword evidence="1" id="KW-1133">Transmembrane helix</keyword>
<dbReference type="PROSITE" id="PS00409">
    <property type="entry name" value="PROKAR_NTER_METHYL"/>
    <property type="match status" value="1"/>
</dbReference>
<organism evidence="2 3">
    <name type="scientific">Dyella caseinilytica</name>
    <dbReference type="NCBI Taxonomy" id="1849581"/>
    <lineage>
        <taxon>Bacteria</taxon>
        <taxon>Pseudomonadati</taxon>
        <taxon>Pseudomonadota</taxon>
        <taxon>Gammaproteobacteria</taxon>
        <taxon>Lysobacterales</taxon>
        <taxon>Rhodanobacteraceae</taxon>
        <taxon>Dyella</taxon>
    </lineage>
</organism>
<dbReference type="RefSeq" id="WP_188799989.1">
    <property type="nucleotide sequence ID" value="NZ_BMIZ01000002.1"/>
</dbReference>
<proteinExistence type="predicted"/>
<keyword evidence="3" id="KW-1185">Reference proteome</keyword>
<evidence type="ECO:0000313" key="3">
    <source>
        <dbReference type="Proteomes" id="UP000663181"/>
    </source>
</evidence>
<dbReference type="Pfam" id="PF07963">
    <property type="entry name" value="N_methyl"/>
    <property type="match status" value="1"/>
</dbReference>
<accession>A0ABX7GR82</accession>
<sequence length="206" mass="21537">MKWREQRGVSLIELMVVVTVIAILIMLGIPSFQQWVVNTRIRSITESIQNGLRLARNQASQQDTNVRFQLNSASSWQVCVLPASAASAAAETDCSNALSIVQTFNSPGSGSNVQVGASTAVNSVATGAYGTIVSGGVPTGITFNSLGRPSAYGTTSMLRVDVTAAQASLQVQAAGRRLVTTISAGGMVNMCDPYFTFSATSPQGCP</sequence>
<dbReference type="SUPFAM" id="SSF54523">
    <property type="entry name" value="Pili subunits"/>
    <property type="match status" value="1"/>
</dbReference>